<name>A0A9W6XHT8_9STRA</name>
<dbReference type="EMBL" id="BSXT01001176">
    <property type="protein sequence ID" value="GMF39559.1"/>
    <property type="molecule type" value="Genomic_DNA"/>
</dbReference>
<keyword evidence="5" id="KW-0067">ATP-binding</keyword>
<keyword evidence="7" id="KW-0030">Aminoacyl-tRNA synthetase</keyword>
<comment type="caution">
    <text evidence="9">The sequence shown here is derived from an EMBL/GenBank/DDBJ whole genome shotgun (WGS) entry which is preliminary data.</text>
</comment>
<comment type="similarity">
    <text evidence="1">Belongs to the class-I aminoacyl-tRNA synthetase family.</text>
</comment>
<dbReference type="PANTHER" id="PTHR43740:SF2">
    <property type="entry name" value="LEUCINE--TRNA LIGASE, MITOCHONDRIAL"/>
    <property type="match status" value="1"/>
</dbReference>
<gene>
    <name evidence="9" type="ORF">Pfra01_001179900</name>
</gene>
<keyword evidence="10" id="KW-1185">Reference proteome</keyword>
<dbReference type="Gene3D" id="3.40.50.620">
    <property type="entry name" value="HUPs"/>
    <property type="match status" value="1"/>
</dbReference>
<feature type="domain" description="Aminoacyl-tRNA synthetase class Ia" evidence="8">
    <location>
        <begin position="2"/>
        <end position="150"/>
    </location>
</feature>
<proteinExistence type="inferred from homology"/>
<dbReference type="InterPro" id="IPR014729">
    <property type="entry name" value="Rossmann-like_a/b/a_fold"/>
</dbReference>
<sequence>MARLKRMQGYDVLHPMGWDAFGLPAENAAIERGVSPADWTVANIAQAKQQLRALGIRFDWDREVTTCAPDYYKWTQWLFLQMFQRGLAYRKEALVNWDPVDKTVLANEQVDAEGRSWRSGAVVEQRSLNQWFLRITEYGDRLLDDLDKVRLGWPSGWGTAQQ</sequence>
<dbReference type="EC" id="6.1.1.4" evidence="2"/>
<dbReference type="SUPFAM" id="SSF52374">
    <property type="entry name" value="Nucleotidylyl transferase"/>
    <property type="match status" value="1"/>
</dbReference>
<dbReference type="Proteomes" id="UP001165121">
    <property type="component" value="Unassembled WGS sequence"/>
</dbReference>
<evidence type="ECO:0000256" key="6">
    <source>
        <dbReference type="ARBA" id="ARBA00022917"/>
    </source>
</evidence>
<dbReference type="GO" id="GO:0005524">
    <property type="term" value="F:ATP binding"/>
    <property type="evidence" value="ECO:0007669"/>
    <property type="project" value="UniProtKB-KW"/>
</dbReference>
<dbReference type="PRINTS" id="PR00985">
    <property type="entry name" value="TRNASYNTHLEU"/>
</dbReference>
<accession>A0A9W6XHT8</accession>
<reference evidence="9" key="1">
    <citation type="submission" date="2023-04" db="EMBL/GenBank/DDBJ databases">
        <title>Phytophthora fragariaefolia NBRC 109709.</title>
        <authorList>
            <person name="Ichikawa N."/>
            <person name="Sato H."/>
            <person name="Tonouchi N."/>
        </authorList>
    </citation>
    <scope>NUCLEOTIDE SEQUENCE</scope>
    <source>
        <strain evidence="9">NBRC 109709</strain>
    </source>
</reference>
<evidence type="ECO:0000256" key="1">
    <source>
        <dbReference type="ARBA" id="ARBA00005594"/>
    </source>
</evidence>
<protein>
    <recommendedName>
        <fullName evidence="2">leucine--tRNA ligase</fullName>
        <ecNumber evidence="2">6.1.1.4</ecNumber>
    </recommendedName>
</protein>
<keyword evidence="3" id="KW-0436">Ligase</keyword>
<dbReference type="GO" id="GO:0006429">
    <property type="term" value="P:leucyl-tRNA aminoacylation"/>
    <property type="evidence" value="ECO:0007669"/>
    <property type="project" value="InterPro"/>
</dbReference>
<evidence type="ECO:0000256" key="4">
    <source>
        <dbReference type="ARBA" id="ARBA00022741"/>
    </source>
</evidence>
<dbReference type="GO" id="GO:0032543">
    <property type="term" value="P:mitochondrial translation"/>
    <property type="evidence" value="ECO:0007669"/>
    <property type="project" value="TreeGrafter"/>
</dbReference>
<evidence type="ECO:0000256" key="5">
    <source>
        <dbReference type="ARBA" id="ARBA00022840"/>
    </source>
</evidence>
<dbReference type="Pfam" id="PF00133">
    <property type="entry name" value="tRNA-synt_1"/>
    <property type="match status" value="1"/>
</dbReference>
<evidence type="ECO:0000313" key="9">
    <source>
        <dbReference type="EMBL" id="GMF39559.1"/>
    </source>
</evidence>
<evidence type="ECO:0000256" key="3">
    <source>
        <dbReference type="ARBA" id="ARBA00022598"/>
    </source>
</evidence>
<dbReference type="InterPro" id="IPR002300">
    <property type="entry name" value="aa-tRNA-synth_Ia"/>
</dbReference>
<evidence type="ECO:0000256" key="2">
    <source>
        <dbReference type="ARBA" id="ARBA00013164"/>
    </source>
</evidence>
<evidence type="ECO:0000256" key="7">
    <source>
        <dbReference type="ARBA" id="ARBA00023146"/>
    </source>
</evidence>
<organism evidence="9 10">
    <name type="scientific">Phytophthora fragariaefolia</name>
    <dbReference type="NCBI Taxonomy" id="1490495"/>
    <lineage>
        <taxon>Eukaryota</taxon>
        <taxon>Sar</taxon>
        <taxon>Stramenopiles</taxon>
        <taxon>Oomycota</taxon>
        <taxon>Peronosporomycetes</taxon>
        <taxon>Peronosporales</taxon>
        <taxon>Peronosporaceae</taxon>
        <taxon>Phytophthora</taxon>
    </lineage>
</organism>
<evidence type="ECO:0000259" key="8">
    <source>
        <dbReference type="Pfam" id="PF00133"/>
    </source>
</evidence>
<dbReference type="InterPro" id="IPR002302">
    <property type="entry name" value="Leu-tRNA-ligase"/>
</dbReference>
<evidence type="ECO:0000313" key="10">
    <source>
        <dbReference type="Proteomes" id="UP001165121"/>
    </source>
</evidence>
<keyword evidence="6" id="KW-0648">Protein biosynthesis</keyword>
<dbReference type="PANTHER" id="PTHR43740">
    <property type="entry name" value="LEUCYL-TRNA SYNTHETASE"/>
    <property type="match status" value="1"/>
</dbReference>
<keyword evidence="4" id="KW-0547">Nucleotide-binding</keyword>
<dbReference type="GO" id="GO:0004823">
    <property type="term" value="F:leucine-tRNA ligase activity"/>
    <property type="evidence" value="ECO:0007669"/>
    <property type="project" value="UniProtKB-EC"/>
</dbReference>
<dbReference type="GO" id="GO:0005739">
    <property type="term" value="C:mitochondrion"/>
    <property type="evidence" value="ECO:0007669"/>
    <property type="project" value="TreeGrafter"/>
</dbReference>
<dbReference type="OrthoDB" id="15954at2759"/>
<dbReference type="AlphaFoldDB" id="A0A9W6XHT8"/>